<evidence type="ECO:0000313" key="2">
    <source>
        <dbReference type="EMBL" id="KAJ6312528.1"/>
    </source>
</evidence>
<name>A0ABQ8ZWY0_9ROSI</name>
<reference evidence="2" key="1">
    <citation type="submission" date="2022-10" db="EMBL/GenBank/DDBJ databases">
        <authorList>
            <person name="Hyden B.L."/>
            <person name="Feng K."/>
            <person name="Yates T."/>
            <person name="Jawdy S."/>
            <person name="Smart L.B."/>
            <person name="Muchero W."/>
        </authorList>
    </citation>
    <scope>NUCLEOTIDE SEQUENCE</scope>
    <source>
        <tissue evidence="2">Shoot tip</tissue>
    </source>
</reference>
<feature type="compositionally biased region" description="Basic and acidic residues" evidence="1">
    <location>
        <begin position="275"/>
        <end position="323"/>
    </location>
</feature>
<dbReference type="Proteomes" id="UP001141253">
    <property type="component" value="Chromosome 10"/>
</dbReference>
<organism evidence="2 3">
    <name type="scientific">Salix suchowensis</name>
    <dbReference type="NCBI Taxonomy" id="1278906"/>
    <lineage>
        <taxon>Eukaryota</taxon>
        <taxon>Viridiplantae</taxon>
        <taxon>Streptophyta</taxon>
        <taxon>Embryophyta</taxon>
        <taxon>Tracheophyta</taxon>
        <taxon>Spermatophyta</taxon>
        <taxon>Magnoliopsida</taxon>
        <taxon>eudicotyledons</taxon>
        <taxon>Gunneridae</taxon>
        <taxon>Pentapetalae</taxon>
        <taxon>rosids</taxon>
        <taxon>fabids</taxon>
        <taxon>Malpighiales</taxon>
        <taxon>Salicaceae</taxon>
        <taxon>Saliceae</taxon>
        <taxon>Salix</taxon>
    </lineage>
</organism>
<evidence type="ECO:0000256" key="1">
    <source>
        <dbReference type="SAM" id="MobiDB-lite"/>
    </source>
</evidence>
<feature type="compositionally biased region" description="Basic and acidic residues" evidence="1">
    <location>
        <begin position="235"/>
        <end position="244"/>
    </location>
</feature>
<feature type="compositionally biased region" description="Basic and acidic residues" evidence="1">
    <location>
        <begin position="43"/>
        <end position="52"/>
    </location>
</feature>
<feature type="compositionally biased region" description="Basic and acidic residues" evidence="1">
    <location>
        <begin position="154"/>
        <end position="175"/>
    </location>
</feature>
<feature type="region of interest" description="Disordered" evidence="1">
    <location>
        <begin position="1"/>
        <end position="71"/>
    </location>
</feature>
<feature type="compositionally biased region" description="Basic and acidic residues" evidence="1">
    <location>
        <begin position="258"/>
        <end position="267"/>
    </location>
</feature>
<feature type="compositionally biased region" description="Basic and acidic residues" evidence="1">
    <location>
        <begin position="210"/>
        <end position="221"/>
    </location>
</feature>
<protein>
    <submittedName>
        <fullName evidence="2">Uncharacterized protein</fullName>
    </submittedName>
</protein>
<evidence type="ECO:0000313" key="3">
    <source>
        <dbReference type="Proteomes" id="UP001141253"/>
    </source>
</evidence>
<feature type="compositionally biased region" description="Basic residues" evidence="1">
    <location>
        <begin position="25"/>
        <end position="42"/>
    </location>
</feature>
<keyword evidence="3" id="KW-1185">Reference proteome</keyword>
<dbReference type="EMBL" id="JAPFFI010000024">
    <property type="protein sequence ID" value="KAJ6312528.1"/>
    <property type="molecule type" value="Genomic_DNA"/>
</dbReference>
<comment type="caution">
    <text evidence="2">The sequence shown here is derived from an EMBL/GenBank/DDBJ whole genome shotgun (WGS) entry which is preliminary data.</text>
</comment>
<accession>A0ABQ8ZWY0</accession>
<gene>
    <name evidence="2" type="ORF">OIU77_014114</name>
</gene>
<feature type="region of interest" description="Disordered" evidence="1">
    <location>
        <begin position="139"/>
        <end position="323"/>
    </location>
</feature>
<reference evidence="2" key="2">
    <citation type="journal article" date="2023" name="Int. J. Mol. Sci.">
        <title>De Novo Assembly and Annotation of 11 Diverse Shrub Willow (Salix) Genomes Reveals Novel Gene Organization in Sex-Linked Regions.</title>
        <authorList>
            <person name="Hyden B."/>
            <person name="Feng K."/>
            <person name="Yates T.B."/>
            <person name="Jawdy S."/>
            <person name="Cereghino C."/>
            <person name="Smart L.B."/>
            <person name="Muchero W."/>
        </authorList>
    </citation>
    <scope>NUCLEOTIDE SEQUENCE</scope>
    <source>
        <tissue evidence="2">Shoot tip</tissue>
    </source>
</reference>
<proteinExistence type="predicted"/>
<feature type="compositionally biased region" description="Basic and acidic residues" evidence="1">
    <location>
        <begin position="183"/>
        <end position="201"/>
    </location>
</feature>
<sequence>MASDSDASRCKHRRSSSDDESEKSSKRRKHRHHHHRHRHYRSKHGEDTKQGGDEIVPATLPPPVPFNRADNDDVEEGEILEEEGSGGIDVEANELHEQVQDSQNLGFDKSDNGFVNNHLVVDQFDNEVMNTITMIRRGVWNLGPPQTGSNRRKSNPDIDTTKGDNSELRDWRKSSSSESSGNWDKRARLPSHERYHGEIHARSRSVSQDLVRERSHSRSLNEYKALSTRKRHHDRVYNDSDGERMSQNSRDLPCGCRDSVRNVDRESSVSYNKSLDGEDWYHNKNSQDRERSKEREHRREKEQERYREREVDRVREKGKGGGT</sequence>